<feature type="region of interest" description="Disordered" evidence="5">
    <location>
        <begin position="600"/>
        <end position="627"/>
    </location>
</feature>
<feature type="compositionally biased region" description="Low complexity" evidence="5">
    <location>
        <begin position="610"/>
        <end position="627"/>
    </location>
</feature>
<dbReference type="GO" id="GO:0008270">
    <property type="term" value="F:zinc ion binding"/>
    <property type="evidence" value="ECO:0007669"/>
    <property type="project" value="UniProtKB-KW"/>
</dbReference>
<evidence type="ECO:0000259" key="6">
    <source>
        <dbReference type="PROSITE" id="PS51044"/>
    </source>
</evidence>
<keyword evidence="1" id="KW-0479">Metal-binding</keyword>
<dbReference type="AlphaFoldDB" id="A0A8K0MJW5"/>
<feature type="compositionally biased region" description="Polar residues" evidence="5">
    <location>
        <begin position="757"/>
        <end position="777"/>
    </location>
</feature>
<evidence type="ECO:0000256" key="3">
    <source>
        <dbReference type="ARBA" id="ARBA00022833"/>
    </source>
</evidence>
<evidence type="ECO:0000256" key="4">
    <source>
        <dbReference type="PROSITE-ProRule" id="PRU00452"/>
    </source>
</evidence>
<feature type="region of interest" description="Disordered" evidence="5">
    <location>
        <begin position="756"/>
        <end position="777"/>
    </location>
</feature>
<comment type="caution">
    <text evidence="7">The sequence shown here is derived from an EMBL/GenBank/DDBJ whole genome shotgun (WGS) entry which is preliminary data.</text>
</comment>
<dbReference type="EMBL" id="VOIH02000004">
    <property type="protein sequence ID" value="KAF3448627.1"/>
    <property type="molecule type" value="Genomic_DNA"/>
</dbReference>
<feature type="region of interest" description="Disordered" evidence="5">
    <location>
        <begin position="649"/>
        <end position="678"/>
    </location>
</feature>
<dbReference type="InterPro" id="IPR004181">
    <property type="entry name" value="Znf_MIZ"/>
</dbReference>
<feature type="region of interest" description="Disordered" evidence="5">
    <location>
        <begin position="430"/>
        <end position="450"/>
    </location>
</feature>
<organism evidence="7 8">
    <name type="scientific">Rhamnella rubrinervis</name>
    <dbReference type="NCBI Taxonomy" id="2594499"/>
    <lineage>
        <taxon>Eukaryota</taxon>
        <taxon>Viridiplantae</taxon>
        <taxon>Streptophyta</taxon>
        <taxon>Embryophyta</taxon>
        <taxon>Tracheophyta</taxon>
        <taxon>Spermatophyta</taxon>
        <taxon>Magnoliopsida</taxon>
        <taxon>eudicotyledons</taxon>
        <taxon>Gunneridae</taxon>
        <taxon>Pentapetalae</taxon>
        <taxon>rosids</taxon>
        <taxon>fabids</taxon>
        <taxon>Rosales</taxon>
        <taxon>Rhamnaceae</taxon>
        <taxon>rhamnoid group</taxon>
        <taxon>Rhamneae</taxon>
        <taxon>Rhamnella</taxon>
    </lineage>
</organism>
<dbReference type="PROSITE" id="PS51044">
    <property type="entry name" value="ZF_SP_RING"/>
    <property type="match status" value="1"/>
</dbReference>
<protein>
    <recommendedName>
        <fullName evidence="6">SP-RING-type domain-containing protein</fullName>
    </recommendedName>
</protein>
<evidence type="ECO:0000256" key="5">
    <source>
        <dbReference type="SAM" id="MobiDB-lite"/>
    </source>
</evidence>
<dbReference type="CDD" id="cd16650">
    <property type="entry name" value="SP-RING_PIAS-like"/>
    <property type="match status" value="1"/>
</dbReference>
<keyword evidence="8" id="KW-1185">Reference proteome</keyword>
<evidence type="ECO:0000313" key="7">
    <source>
        <dbReference type="EMBL" id="KAF3448627.1"/>
    </source>
</evidence>
<feature type="domain" description="SP-RING-type" evidence="6">
    <location>
        <begin position="315"/>
        <end position="396"/>
    </location>
</feature>
<dbReference type="GO" id="GO:0000785">
    <property type="term" value="C:chromatin"/>
    <property type="evidence" value="ECO:0007669"/>
    <property type="project" value="TreeGrafter"/>
</dbReference>
<dbReference type="Gene3D" id="3.30.40.10">
    <property type="entry name" value="Zinc/RING finger domain, C3HC4 (zinc finger)"/>
    <property type="match status" value="1"/>
</dbReference>
<keyword evidence="3" id="KW-0862">Zinc</keyword>
<feature type="region of interest" description="Disordered" evidence="5">
    <location>
        <begin position="816"/>
        <end position="848"/>
    </location>
</feature>
<feature type="compositionally biased region" description="Low complexity" evidence="5">
    <location>
        <begin position="655"/>
        <end position="670"/>
    </location>
</feature>
<dbReference type="Pfam" id="PF02891">
    <property type="entry name" value="zf-MIZ"/>
    <property type="match status" value="1"/>
</dbReference>
<dbReference type="GO" id="GO:0016925">
    <property type="term" value="P:protein sumoylation"/>
    <property type="evidence" value="ECO:0007669"/>
    <property type="project" value="TreeGrafter"/>
</dbReference>
<keyword evidence="2 4" id="KW-0863">Zinc-finger</keyword>
<feature type="region of interest" description="Disordered" evidence="5">
    <location>
        <begin position="873"/>
        <end position="923"/>
    </location>
</feature>
<name>A0A8K0MJW5_9ROSA</name>
<feature type="compositionally biased region" description="Polar residues" evidence="5">
    <location>
        <begin position="911"/>
        <end position="923"/>
    </location>
</feature>
<feature type="compositionally biased region" description="Polar residues" evidence="5">
    <location>
        <begin position="877"/>
        <end position="893"/>
    </location>
</feature>
<dbReference type="PANTHER" id="PTHR10782:SF4">
    <property type="entry name" value="TONALLI, ISOFORM E"/>
    <property type="match status" value="1"/>
</dbReference>
<dbReference type="OrthoDB" id="10263264at2759"/>
<dbReference type="GO" id="GO:0061665">
    <property type="term" value="F:SUMO ligase activity"/>
    <property type="evidence" value="ECO:0007669"/>
    <property type="project" value="TreeGrafter"/>
</dbReference>
<dbReference type="InterPro" id="IPR013083">
    <property type="entry name" value="Znf_RING/FYVE/PHD"/>
</dbReference>
<gene>
    <name evidence="7" type="ORF">FNV43_RR09340</name>
</gene>
<evidence type="ECO:0000313" key="8">
    <source>
        <dbReference type="Proteomes" id="UP000796880"/>
    </source>
</evidence>
<evidence type="ECO:0000256" key="1">
    <source>
        <dbReference type="ARBA" id="ARBA00022723"/>
    </source>
</evidence>
<sequence length="923" mass="101351">MTETTLTPTPSDALSALNVGSVGRQVTPSVMQRLPSPFWNSWRITALMQEFAARFQTDVSQPLDIFSLCIALSRSIDYAIAHNEALPADHVRVLASQLKKICQKYSDDRGMRAGIMVLMLSAKNACSSGWFSDIDTKELLSLVNKIGDSYCSLEDINAGPSCLHSSIPTIMARFYPLMKMGQILASLEVKPGYNAYMIDFHIAKNIAYSPQEKIRLFVAQVDNLETSACIISPPRVNFILNGREVDRRNIISMDTGPQMPTNVTAMLKFGPNLLQAVGQFNGHYIIVIAFMSVTSSPDASVLHDYVQPPVADSDADNDISEGPSRISLNCPISYTRIRTPVKGRLCKHFQCFDLSNFLDINSRRPSWRCPHCNQSVCYLDIRIDKDMVKVLKEVGQDVSVIIISAGGSWKAVMEIDDHLDQAHDLVLNSTKERSEQEESTCPPNASPNILDLTEDETEVDVFRTSGVEDRKPSHRVNQNDTAQAEDEFRPRVFVTSGSGAYTAGSDTHVFGSTSQSTPANFLRVPPVLTEAISPTINLQGGGQSNTNPTTSENQTQLSLNSDLLLQQLQYASSNEYGRFPTIPRMPTRTPIAVQALPAQSLAPGQHQRLRTSSNSSTPSSSSFPCSLSANANGLNTVTSDLERQRHFSRSHLNPHQASAVASSSSQHCSVTQNGDRQDRSFIGNQSVQQVVGLQARSQLPSAYKSPLGLSEFQNAHLQQALNPRIPHLQQTINPRIPQPMGQTPNVNRPSSYLPRNPAQQGNSQVRTPHISVTGNSQQNRTIATHRASQMARQQLPSSVPIQSQSLRSGGAPFPLNAEGVRGPSMVGGRTNAVSTSRTDTPMELPSEQNWEPRRMRGSLRGQELNDYYREIMGEPLSTPQPSQPARPQSNLTSAPPILPTQEQVLMANSRVVHSSQQTHTNNS</sequence>
<accession>A0A8K0MJW5</accession>
<evidence type="ECO:0000256" key="2">
    <source>
        <dbReference type="ARBA" id="ARBA00022771"/>
    </source>
</evidence>
<dbReference type="Proteomes" id="UP000796880">
    <property type="component" value="Unassembled WGS sequence"/>
</dbReference>
<reference evidence="7" key="1">
    <citation type="submission" date="2020-03" db="EMBL/GenBank/DDBJ databases">
        <title>A high-quality chromosome-level genome assembly of a woody plant with both climbing and erect habits, Rhamnella rubrinervis.</title>
        <authorList>
            <person name="Lu Z."/>
            <person name="Yang Y."/>
            <person name="Zhu X."/>
            <person name="Sun Y."/>
        </authorList>
    </citation>
    <scope>NUCLEOTIDE SEQUENCE</scope>
    <source>
        <strain evidence="7">BYM</strain>
        <tissue evidence="7">Leaf</tissue>
    </source>
</reference>
<dbReference type="PANTHER" id="PTHR10782">
    <property type="entry name" value="ZINC FINGER MIZ DOMAIN-CONTAINING PROTEIN"/>
    <property type="match status" value="1"/>
</dbReference>
<proteinExistence type="predicted"/>